<reference evidence="1" key="1">
    <citation type="submission" date="2021-05" db="EMBL/GenBank/DDBJ databases">
        <title>Comparative genomics of three Colletotrichum scovillei strains and genetic complementation revealed genes involved fungal growth and virulence on chili pepper.</title>
        <authorList>
            <person name="Hsieh D.-K."/>
            <person name="Chuang S.-C."/>
            <person name="Chen C.-Y."/>
            <person name="Chao Y.-T."/>
            <person name="Lu M.-Y.J."/>
            <person name="Lee M.-H."/>
            <person name="Shih M.-C."/>
        </authorList>
    </citation>
    <scope>NUCLEOTIDE SEQUENCE</scope>
    <source>
        <strain evidence="1">Coll-153</strain>
    </source>
</reference>
<comment type="caution">
    <text evidence="1">The sequence shown here is derived from an EMBL/GenBank/DDBJ whole genome shotgun (WGS) entry which is preliminary data.</text>
</comment>
<protein>
    <submittedName>
        <fullName evidence="1">Uncharacterized protein</fullName>
    </submittedName>
</protein>
<sequence length="129" mass="14678">AQTDPILLIVSSSISANPCYCGVICGNLECLVRMKRRRDEFEPGPCCHRLLFSCVERHLIQSPLRSLARPSLRVGALKRPSTTFGLFSRQAEIRQVCFFFPFLFAEHCILTRSRRRAKPCFKPVAEFCG</sequence>
<dbReference type="EMBL" id="JAESDN010000002">
    <property type="protein sequence ID" value="KAG7055199.1"/>
    <property type="molecule type" value="Genomic_DNA"/>
</dbReference>
<dbReference type="Proteomes" id="UP000699042">
    <property type="component" value="Unassembled WGS sequence"/>
</dbReference>
<organism evidence="1 2">
    <name type="scientific">Colletotrichum scovillei</name>
    <dbReference type="NCBI Taxonomy" id="1209932"/>
    <lineage>
        <taxon>Eukaryota</taxon>
        <taxon>Fungi</taxon>
        <taxon>Dikarya</taxon>
        <taxon>Ascomycota</taxon>
        <taxon>Pezizomycotina</taxon>
        <taxon>Sordariomycetes</taxon>
        <taxon>Hypocreomycetidae</taxon>
        <taxon>Glomerellales</taxon>
        <taxon>Glomerellaceae</taxon>
        <taxon>Colletotrichum</taxon>
        <taxon>Colletotrichum acutatum species complex</taxon>
    </lineage>
</organism>
<feature type="non-terminal residue" evidence="1">
    <location>
        <position position="1"/>
    </location>
</feature>
<accession>A0A9P7RFG5</accession>
<keyword evidence="2" id="KW-1185">Reference proteome</keyword>
<proteinExistence type="predicted"/>
<gene>
    <name evidence="1" type="ORF">JMJ77_007665</name>
</gene>
<evidence type="ECO:0000313" key="2">
    <source>
        <dbReference type="Proteomes" id="UP000699042"/>
    </source>
</evidence>
<dbReference type="AlphaFoldDB" id="A0A9P7RFG5"/>
<name>A0A9P7RFG5_9PEZI</name>
<evidence type="ECO:0000313" key="1">
    <source>
        <dbReference type="EMBL" id="KAG7055199.1"/>
    </source>
</evidence>